<keyword evidence="3" id="KW-0560">Oxidoreductase</keyword>
<dbReference type="Pfam" id="PF01408">
    <property type="entry name" value="GFO_IDH_MocA"/>
    <property type="match status" value="1"/>
</dbReference>
<dbReference type="Gene3D" id="3.30.360.10">
    <property type="entry name" value="Dihydrodipicolinate Reductase, domain 2"/>
    <property type="match status" value="1"/>
</dbReference>
<dbReference type="SUPFAM" id="SSF51430">
    <property type="entry name" value="NAD(P)-linked oxidoreductase"/>
    <property type="match status" value="1"/>
</dbReference>
<comment type="caution">
    <text evidence="10">The sequence shown here is derived from an EMBL/GenBank/DDBJ whole genome shotgun (WGS) entry which is preliminary data.</text>
</comment>
<evidence type="ECO:0000313" key="11">
    <source>
        <dbReference type="Proteomes" id="UP001610432"/>
    </source>
</evidence>
<dbReference type="InterPro" id="IPR018170">
    <property type="entry name" value="Aldo/ket_reductase_CS"/>
</dbReference>
<evidence type="ECO:0000256" key="5">
    <source>
        <dbReference type="ARBA" id="ARBA00047534"/>
    </source>
</evidence>
<gene>
    <name evidence="10" type="ORF">BJX67DRAFT_383022</name>
</gene>
<name>A0ABR4LL66_9EURO</name>
<comment type="catalytic activity">
    <reaction evidence="5">
        <text>xylitol + NADP(+) = D-xylose + NADPH + H(+)</text>
        <dbReference type="Rhea" id="RHEA:27445"/>
        <dbReference type="ChEBI" id="CHEBI:15378"/>
        <dbReference type="ChEBI" id="CHEBI:17151"/>
        <dbReference type="ChEBI" id="CHEBI:53455"/>
        <dbReference type="ChEBI" id="CHEBI:57783"/>
        <dbReference type="ChEBI" id="CHEBI:58349"/>
        <dbReference type="EC" id="1.1.1.307"/>
    </reaction>
</comment>
<feature type="domain" description="GFO/IDH/MocA-like oxidoreductase" evidence="9">
    <location>
        <begin position="173"/>
        <end position="280"/>
    </location>
</feature>
<evidence type="ECO:0000256" key="1">
    <source>
        <dbReference type="ARBA" id="ARBA00010928"/>
    </source>
</evidence>
<evidence type="ECO:0000256" key="6">
    <source>
        <dbReference type="ARBA" id="ARBA00049485"/>
    </source>
</evidence>
<evidence type="ECO:0000259" key="7">
    <source>
        <dbReference type="Pfam" id="PF00248"/>
    </source>
</evidence>
<evidence type="ECO:0000256" key="3">
    <source>
        <dbReference type="ARBA" id="ARBA00023002"/>
    </source>
</evidence>
<feature type="domain" description="NADP-dependent oxidoreductase" evidence="7">
    <location>
        <begin position="420"/>
        <end position="666"/>
    </location>
</feature>
<comment type="similarity">
    <text evidence="1">Belongs to the Gfo/Idh/MocA family.</text>
</comment>
<evidence type="ECO:0000259" key="8">
    <source>
        <dbReference type="Pfam" id="PF01408"/>
    </source>
</evidence>
<feature type="domain" description="Gfo/Idh/MocA-like oxidoreductase N-terminal" evidence="8">
    <location>
        <begin position="38"/>
        <end position="154"/>
    </location>
</feature>
<dbReference type="EC" id="1.1.1.307" evidence="2"/>
<dbReference type="SUPFAM" id="SSF55347">
    <property type="entry name" value="Glyceraldehyde-3-phosphate dehydrogenase-like, C-terminal domain"/>
    <property type="match status" value="1"/>
</dbReference>
<dbReference type="GeneID" id="98148424"/>
<evidence type="ECO:0000256" key="4">
    <source>
        <dbReference type="ARBA" id="ARBA00025065"/>
    </source>
</evidence>
<protein>
    <recommendedName>
        <fullName evidence="2">D-xylose reductase [NAD(P)H]</fullName>
        <ecNumber evidence="2">1.1.1.307</ecNumber>
    </recommendedName>
</protein>
<dbReference type="InterPro" id="IPR000683">
    <property type="entry name" value="Gfo/Idh/MocA-like_OxRdtase_N"/>
</dbReference>
<dbReference type="SUPFAM" id="SSF51735">
    <property type="entry name" value="NAD(P)-binding Rossmann-fold domains"/>
    <property type="match status" value="1"/>
</dbReference>
<dbReference type="RefSeq" id="XP_070884260.1">
    <property type="nucleotide sequence ID" value="XM_071033352.1"/>
</dbReference>
<dbReference type="PROSITE" id="PS00798">
    <property type="entry name" value="ALDOKETO_REDUCTASE_1"/>
    <property type="match status" value="1"/>
</dbReference>
<dbReference type="EMBL" id="JBFXLQ010000033">
    <property type="protein sequence ID" value="KAL2865281.1"/>
    <property type="molecule type" value="Genomic_DNA"/>
</dbReference>
<dbReference type="PROSITE" id="PS00063">
    <property type="entry name" value="ALDOKETO_REDUCTASE_3"/>
    <property type="match status" value="1"/>
</dbReference>
<evidence type="ECO:0000259" key="9">
    <source>
        <dbReference type="Pfam" id="PF22725"/>
    </source>
</evidence>
<dbReference type="InterPro" id="IPR036812">
    <property type="entry name" value="NAD(P)_OxRdtase_dom_sf"/>
</dbReference>
<dbReference type="Gene3D" id="3.40.50.720">
    <property type="entry name" value="NAD(P)-binding Rossmann-like Domain"/>
    <property type="match status" value="1"/>
</dbReference>
<organism evidence="10 11">
    <name type="scientific">Aspergillus lucknowensis</name>
    <dbReference type="NCBI Taxonomy" id="176173"/>
    <lineage>
        <taxon>Eukaryota</taxon>
        <taxon>Fungi</taxon>
        <taxon>Dikarya</taxon>
        <taxon>Ascomycota</taxon>
        <taxon>Pezizomycotina</taxon>
        <taxon>Eurotiomycetes</taxon>
        <taxon>Eurotiomycetidae</taxon>
        <taxon>Eurotiales</taxon>
        <taxon>Aspergillaceae</taxon>
        <taxon>Aspergillus</taxon>
        <taxon>Aspergillus subgen. Nidulantes</taxon>
    </lineage>
</organism>
<comment type="function">
    <text evidence="4">Catalyzes the initial reaction in the xylose utilization pathway by reducing D-xylose into xylitol. Xylose is a major component of hemicelluloses such as xylan. Most fungi utilize D-xylose via three enzymatic reactions, xylose reductase (XR), xylitol dehydrogenase (XDH), and xylulokinase, to form xylulose 5-phosphate, which enters pentose phosphate pathway.</text>
</comment>
<dbReference type="Proteomes" id="UP001610432">
    <property type="component" value="Unassembled WGS sequence"/>
</dbReference>
<dbReference type="InterPro" id="IPR023210">
    <property type="entry name" value="NADP_OxRdtase_dom"/>
</dbReference>
<dbReference type="PRINTS" id="PR00069">
    <property type="entry name" value="ALDKETRDTASE"/>
</dbReference>
<dbReference type="PANTHER" id="PTHR11732">
    <property type="entry name" value="ALDO/KETO REDUCTASE"/>
    <property type="match status" value="1"/>
</dbReference>
<evidence type="ECO:0000256" key="2">
    <source>
        <dbReference type="ARBA" id="ARBA00012845"/>
    </source>
</evidence>
<dbReference type="Gene3D" id="3.20.20.100">
    <property type="entry name" value="NADP-dependent oxidoreductase domain"/>
    <property type="match status" value="1"/>
</dbReference>
<dbReference type="InterPro" id="IPR036291">
    <property type="entry name" value="NAD(P)-bd_dom_sf"/>
</dbReference>
<dbReference type="Pfam" id="PF22725">
    <property type="entry name" value="GFO_IDH_MocA_C3"/>
    <property type="match status" value="1"/>
</dbReference>
<evidence type="ECO:0000313" key="10">
    <source>
        <dbReference type="EMBL" id="KAL2865281.1"/>
    </source>
</evidence>
<keyword evidence="11" id="KW-1185">Reference proteome</keyword>
<accession>A0ABR4LL66</accession>
<proteinExistence type="inferred from homology"/>
<sequence length="687" mass="75683">MPPYSPYPKRTRAFITPPTLALAHHHSIRYCLSRRYSIALVGTGYRGYRSHFLSLLGTPDLSVTAVCDTNRAALDSFTRKHPDVPTYDSLSLLLHRHKPKPDFAIVSVPHGAHMECITALAAAGVHILKEKPVAGSAEEYSRMSRLPVKMGITFQKRFEPQFVDLRRLVPLVGDVAAVDADLALNITNLEETWRARAGVGVTEDLGCHMLDLLVWLLGLPTSVMAQQVSSVRPSQKYGGDDVADILMNWEARNCIGHVRLSRVAHEAASSITLTGTNGTLILNGHEVTHYDAQGSAKLTVKHRPDEKQVIQSMVGEFGAWVTGRRQGFSTSLANVRNTVSLVDAVKMSLASRRLQRPLPLPALAGLLGMNRGGPFSKTSPSRVSTATLFTSSHARCTDRSFLLNTGAPIPAVGLGTRRTQEPGMVYEAVRSGLKIGYRHIDTAMSSDVEHEIGQAVKDSGVSRSQVWITTKLDNRWHTRVHEALDLSLAELGMDYVDLYLMHWPVSVNPGNPSAQLGDWDFVNTWQEMQKLPTTKVRNIGVSNFGVSHLTRLLSHPCCEIVPAVNQVELHPYWPSKKLLQFCSDHGIHCTAYSCLGSANSPLLEDQVVLDICQKIDKSPQQVLIMWGVQRGTSVIPKTVNATRIAENFDLDGWALGGDEMARLDGCTTRFKSCTDDWLPVRVFGDND</sequence>
<dbReference type="InterPro" id="IPR020471">
    <property type="entry name" value="AKR"/>
</dbReference>
<dbReference type="InterPro" id="IPR055170">
    <property type="entry name" value="GFO_IDH_MocA-like_dom"/>
</dbReference>
<comment type="catalytic activity">
    <reaction evidence="6">
        <text>xylitol + NAD(+) = D-xylose + NADH + H(+)</text>
        <dbReference type="Rhea" id="RHEA:27441"/>
        <dbReference type="ChEBI" id="CHEBI:15378"/>
        <dbReference type="ChEBI" id="CHEBI:17151"/>
        <dbReference type="ChEBI" id="CHEBI:53455"/>
        <dbReference type="ChEBI" id="CHEBI:57540"/>
        <dbReference type="ChEBI" id="CHEBI:57945"/>
        <dbReference type="EC" id="1.1.1.307"/>
    </reaction>
</comment>
<dbReference type="Pfam" id="PF00248">
    <property type="entry name" value="Aldo_ket_red"/>
    <property type="match status" value="1"/>
</dbReference>
<reference evidence="10 11" key="1">
    <citation type="submission" date="2024-07" db="EMBL/GenBank/DDBJ databases">
        <title>Section-level genome sequencing and comparative genomics of Aspergillus sections Usti and Cavernicolus.</title>
        <authorList>
            <consortium name="Lawrence Berkeley National Laboratory"/>
            <person name="Nybo J.L."/>
            <person name="Vesth T.C."/>
            <person name="Theobald S."/>
            <person name="Frisvad J.C."/>
            <person name="Larsen T.O."/>
            <person name="Kjaerboelling I."/>
            <person name="Rothschild-Mancinelli K."/>
            <person name="Lyhne E.K."/>
            <person name="Kogle M.E."/>
            <person name="Barry K."/>
            <person name="Clum A."/>
            <person name="Na H."/>
            <person name="Ledsgaard L."/>
            <person name="Lin J."/>
            <person name="Lipzen A."/>
            <person name="Kuo A."/>
            <person name="Riley R."/>
            <person name="Mondo S."/>
            <person name="Labutti K."/>
            <person name="Haridas S."/>
            <person name="Pangalinan J."/>
            <person name="Salamov A.A."/>
            <person name="Simmons B.A."/>
            <person name="Magnuson J.K."/>
            <person name="Chen J."/>
            <person name="Drula E."/>
            <person name="Henrissat B."/>
            <person name="Wiebenga A."/>
            <person name="Lubbers R.J."/>
            <person name="Gomes A.C."/>
            <person name="Macurrencykelacurrency M.R."/>
            <person name="Stajich J."/>
            <person name="Grigoriev I.V."/>
            <person name="Mortensen U.H."/>
            <person name="De Vries R.P."/>
            <person name="Baker S.E."/>
            <person name="Andersen M.R."/>
        </authorList>
    </citation>
    <scope>NUCLEOTIDE SEQUENCE [LARGE SCALE GENOMIC DNA]</scope>
    <source>
        <strain evidence="10 11">CBS 449.75</strain>
    </source>
</reference>